<evidence type="ECO:0000256" key="2">
    <source>
        <dbReference type="ARBA" id="ARBA00006162"/>
    </source>
</evidence>
<comment type="subcellular location">
    <subcellularLocation>
        <location evidence="1">Cell membrane</location>
        <topology evidence="1">Multi-pass membrane protein</topology>
    </subcellularLocation>
</comment>
<reference evidence="10" key="1">
    <citation type="submission" date="2022-01" db="EMBL/GenBank/DDBJ databases">
        <title>Nocardioidaceae gen. sp. A5X3R13.</title>
        <authorList>
            <person name="Lopez Marin M.A."/>
            <person name="Uhlik O."/>
        </authorList>
    </citation>
    <scope>NUCLEOTIDE SEQUENCE</scope>
    <source>
        <strain evidence="10">A5X3R13</strain>
    </source>
</reference>
<dbReference type="Gene3D" id="3.10.20.90">
    <property type="entry name" value="Phosphatidylinositol 3-kinase Catalytic Subunit, Chain A, domain 1"/>
    <property type="match status" value="1"/>
</dbReference>
<dbReference type="GO" id="GO:0005886">
    <property type="term" value="C:plasma membrane"/>
    <property type="evidence" value="ECO:0007669"/>
    <property type="project" value="UniProtKB-SubCell"/>
</dbReference>
<dbReference type="InterPro" id="IPR044049">
    <property type="entry name" value="EccD_transm"/>
</dbReference>
<dbReference type="InterPro" id="IPR006707">
    <property type="entry name" value="T7SS_EccD"/>
</dbReference>
<evidence type="ECO:0000256" key="3">
    <source>
        <dbReference type="ARBA" id="ARBA00022475"/>
    </source>
</evidence>
<evidence type="ECO:0000256" key="7">
    <source>
        <dbReference type="SAM" id="MobiDB-lite"/>
    </source>
</evidence>
<gene>
    <name evidence="10" type="primary">eccD</name>
    <name evidence="10" type="ORF">L0C25_20840</name>
</gene>
<dbReference type="NCBIfam" id="TIGR03920">
    <property type="entry name" value="T7SS_EccD"/>
    <property type="match status" value="1"/>
</dbReference>
<feature type="transmembrane region" description="Helical" evidence="8">
    <location>
        <begin position="117"/>
        <end position="136"/>
    </location>
</feature>
<feature type="transmembrane region" description="Helical" evidence="8">
    <location>
        <begin position="201"/>
        <end position="221"/>
    </location>
</feature>
<evidence type="ECO:0000256" key="1">
    <source>
        <dbReference type="ARBA" id="ARBA00004651"/>
    </source>
</evidence>
<organism evidence="10 11">
    <name type="scientific">Solicola gregarius</name>
    <dbReference type="NCBI Taxonomy" id="2908642"/>
    <lineage>
        <taxon>Bacteria</taxon>
        <taxon>Bacillati</taxon>
        <taxon>Actinomycetota</taxon>
        <taxon>Actinomycetes</taxon>
        <taxon>Propionibacteriales</taxon>
        <taxon>Nocardioidaceae</taxon>
        <taxon>Solicola</taxon>
    </lineage>
</organism>
<evidence type="ECO:0000256" key="8">
    <source>
        <dbReference type="SAM" id="Phobius"/>
    </source>
</evidence>
<accession>A0AA46TGY1</accession>
<protein>
    <submittedName>
        <fullName evidence="10">Type VII secretion integral membrane protein EccD</fullName>
    </submittedName>
</protein>
<keyword evidence="6 8" id="KW-0472">Membrane</keyword>
<dbReference type="KEGG" id="sgrg:L0C25_20840"/>
<dbReference type="AlphaFoldDB" id="A0AA46TGY1"/>
<dbReference type="RefSeq" id="WP_271633704.1">
    <property type="nucleotide sequence ID" value="NZ_CP094970.1"/>
</dbReference>
<feature type="transmembrane region" description="Helical" evidence="8">
    <location>
        <begin position="233"/>
        <end position="253"/>
    </location>
</feature>
<feature type="transmembrane region" description="Helical" evidence="8">
    <location>
        <begin position="148"/>
        <end position="165"/>
    </location>
</feature>
<keyword evidence="4 8" id="KW-0812">Transmembrane</keyword>
<dbReference type="Pfam" id="PF19053">
    <property type="entry name" value="EccD"/>
    <property type="match status" value="1"/>
</dbReference>
<comment type="similarity">
    <text evidence="2">Belongs to the EccD/Snm4 family.</text>
</comment>
<keyword evidence="5 8" id="KW-1133">Transmembrane helix</keyword>
<evidence type="ECO:0000256" key="5">
    <source>
        <dbReference type="ARBA" id="ARBA00022989"/>
    </source>
</evidence>
<proteinExistence type="inferred from homology"/>
<evidence type="ECO:0000313" key="11">
    <source>
        <dbReference type="Proteomes" id="UP001164390"/>
    </source>
</evidence>
<feature type="region of interest" description="Disordered" evidence="7">
    <location>
        <begin position="395"/>
        <end position="455"/>
    </location>
</feature>
<dbReference type="InterPro" id="IPR024962">
    <property type="entry name" value="YukD-like"/>
</dbReference>
<feature type="transmembrane region" description="Helical" evidence="8">
    <location>
        <begin position="309"/>
        <end position="329"/>
    </location>
</feature>
<feature type="transmembrane region" description="Helical" evidence="8">
    <location>
        <begin position="172"/>
        <end position="189"/>
    </location>
</feature>
<evidence type="ECO:0000256" key="6">
    <source>
        <dbReference type="ARBA" id="ARBA00023136"/>
    </source>
</evidence>
<dbReference type="Pfam" id="PF08817">
    <property type="entry name" value="YukD"/>
    <property type="match status" value="1"/>
</dbReference>
<evidence type="ECO:0000313" key="10">
    <source>
        <dbReference type="EMBL" id="UYM04941.1"/>
    </source>
</evidence>
<feature type="transmembrane region" description="Helical" evidence="8">
    <location>
        <begin position="265"/>
        <end position="288"/>
    </location>
</feature>
<feature type="compositionally biased region" description="Basic and acidic residues" evidence="7">
    <location>
        <begin position="403"/>
        <end position="455"/>
    </location>
</feature>
<sequence>MLTAYSRVTVVSPERTVDLALPSALPLSEVVPQVLRFCSPNTERDQPTAWTLARVGGTPIPLGQTLSDAGVLDGEVLELRGQRANVKPAVVEDVRDAVEDSTDEAGGVWSPTTTVTYALLAAAALFTAVGLLQLATPWMVTGDDAVEITSGFVVVATLLGATAWATQVSHPWVEQICLAVAMGWGYLVGSSLATTSDLDPAWGWMIGFSCAAAVAGGGRILTPSGIAHVSWSVFVLVAAVTAGVLTLITSIDIPPLQDVRSLPVVFLLVVGILPRVSLSVGGLASADYRVRNAAAVTSEQLRARYRESNGLLIGALIGIATVVVWAGWYLQQSDLWWDRYLVISIGLVAILRSRVFSRIQHLVPLRVAGTIVLVLEFVAFSQEYDAMQTLARHDSRCRRGRPGRRELAGHVGRDPGAHQTDIERCGVPDRRRDDRDDVRRDGRLREGRRDGVNTR</sequence>
<dbReference type="EMBL" id="CP094970">
    <property type="protein sequence ID" value="UYM04941.1"/>
    <property type="molecule type" value="Genomic_DNA"/>
</dbReference>
<keyword evidence="11" id="KW-1185">Reference proteome</keyword>
<evidence type="ECO:0000256" key="4">
    <source>
        <dbReference type="ARBA" id="ARBA00022692"/>
    </source>
</evidence>
<feature type="transmembrane region" description="Helical" evidence="8">
    <location>
        <begin position="335"/>
        <end position="351"/>
    </location>
</feature>
<feature type="domain" description="EccD-like transmembrane" evidence="9">
    <location>
        <begin position="118"/>
        <end position="384"/>
    </location>
</feature>
<name>A0AA46TGY1_9ACTN</name>
<evidence type="ECO:0000259" key="9">
    <source>
        <dbReference type="Pfam" id="PF19053"/>
    </source>
</evidence>
<dbReference type="Proteomes" id="UP001164390">
    <property type="component" value="Chromosome"/>
</dbReference>
<keyword evidence="3" id="KW-1003">Cell membrane</keyword>